<name>A0ABU7W1Y7_9FLAO</name>
<evidence type="ECO:0000256" key="2">
    <source>
        <dbReference type="SAM" id="SignalP"/>
    </source>
</evidence>
<dbReference type="InterPro" id="IPR049492">
    <property type="entry name" value="BD-FAE-like_dom"/>
</dbReference>
<dbReference type="InterPro" id="IPR050300">
    <property type="entry name" value="GDXG_lipolytic_enzyme"/>
</dbReference>
<dbReference type="EMBL" id="JAZHOU010000001">
    <property type="protein sequence ID" value="MEF3077645.1"/>
    <property type="molecule type" value="Genomic_DNA"/>
</dbReference>
<dbReference type="Gene3D" id="3.40.50.1820">
    <property type="entry name" value="alpha/beta hydrolase"/>
    <property type="match status" value="1"/>
</dbReference>
<comment type="caution">
    <text evidence="4">The sequence shown here is derived from an EMBL/GenBank/DDBJ whole genome shotgun (WGS) entry which is preliminary data.</text>
</comment>
<evidence type="ECO:0000313" key="4">
    <source>
        <dbReference type="EMBL" id="MEF3077645.1"/>
    </source>
</evidence>
<feature type="signal peptide" evidence="2">
    <location>
        <begin position="1"/>
        <end position="20"/>
    </location>
</feature>
<feature type="chain" id="PRO_5045492383" evidence="2">
    <location>
        <begin position="21"/>
        <end position="317"/>
    </location>
</feature>
<gene>
    <name evidence="4" type="ORF">V1468_01405</name>
</gene>
<dbReference type="InterPro" id="IPR029058">
    <property type="entry name" value="AB_hydrolase_fold"/>
</dbReference>
<feature type="domain" description="BD-FAE-like" evidence="3">
    <location>
        <begin position="86"/>
        <end position="255"/>
    </location>
</feature>
<evidence type="ECO:0000259" key="3">
    <source>
        <dbReference type="Pfam" id="PF20434"/>
    </source>
</evidence>
<reference evidence="4 5" key="1">
    <citation type="submission" date="2024-02" db="EMBL/GenBank/DDBJ databases">
        <title>Winogradskyella poriferorum JCM 12885.</title>
        <authorList>
            <person name="Zhang D.-F."/>
            <person name="Fu Z.-Y."/>
        </authorList>
    </citation>
    <scope>NUCLEOTIDE SEQUENCE [LARGE SCALE GENOMIC DNA]</scope>
    <source>
        <strain evidence="4 5">JCM 12885</strain>
    </source>
</reference>
<dbReference type="Proteomes" id="UP001356704">
    <property type="component" value="Unassembled WGS sequence"/>
</dbReference>
<keyword evidence="2" id="KW-0732">Signal</keyword>
<dbReference type="RefSeq" id="WP_331808473.1">
    <property type="nucleotide sequence ID" value="NZ_JAZHOU010000001.1"/>
</dbReference>
<protein>
    <submittedName>
        <fullName evidence="4">Alpha/beta hydrolase</fullName>
    </submittedName>
</protein>
<dbReference type="SUPFAM" id="SSF53474">
    <property type="entry name" value="alpha/beta-Hydrolases"/>
    <property type="match status" value="1"/>
</dbReference>
<accession>A0ABU7W1Y7</accession>
<keyword evidence="5" id="KW-1185">Reference proteome</keyword>
<keyword evidence="1 4" id="KW-0378">Hydrolase</keyword>
<sequence>MQKAITYSLFFLMFSSSVFAFQTIQKDTSYTVNSSYKKYKKHFPNIEIPKPQCYENVNEIYDEVYKQIDERKLHLDAFVNTDSLLKPAVVMVHGGGWKSGDKLHMKPMAQFIASKGYACFALEYRLSDEAQYPEGIYDIKEAIQYIKSNATRFRIDTTKVAILGTSSGAQMATLVGATNNNSNFEAETDYSTSTSVQAIVNLDGVIAFVHPKSSEGKMAAWWLGGTSKEKPEIWKQASALTHIDENTPPTLFISSQYERFQAGREEMIEIMNKHNIYSQVENFPESPHTFWLFNPWYKDTVNYITTFLDKTFKKKHK</sequence>
<organism evidence="4 5">
    <name type="scientific">Winogradskyella poriferorum</name>
    <dbReference type="NCBI Taxonomy" id="307627"/>
    <lineage>
        <taxon>Bacteria</taxon>
        <taxon>Pseudomonadati</taxon>
        <taxon>Bacteroidota</taxon>
        <taxon>Flavobacteriia</taxon>
        <taxon>Flavobacteriales</taxon>
        <taxon>Flavobacteriaceae</taxon>
        <taxon>Winogradskyella</taxon>
    </lineage>
</organism>
<dbReference type="PANTHER" id="PTHR48081:SF13">
    <property type="entry name" value="ALPHA_BETA HYDROLASE"/>
    <property type="match status" value="1"/>
</dbReference>
<dbReference type="PANTHER" id="PTHR48081">
    <property type="entry name" value="AB HYDROLASE SUPERFAMILY PROTEIN C4A8.06C"/>
    <property type="match status" value="1"/>
</dbReference>
<evidence type="ECO:0000313" key="5">
    <source>
        <dbReference type="Proteomes" id="UP001356704"/>
    </source>
</evidence>
<evidence type="ECO:0000256" key="1">
    <source>
        <dbReference type="ARBA" id="ARBA00022801"/>
    </source>
</evidence>
<proteinExistence type="predicted"/>
<dbReference type="GO" id="GO:0016787">
    <property type="term" value="F:hydrolase activity"/>
    <property type="evidence" value="ECO:0007669"/>
    <property type="project" value="UniProtKB-KW"/>
</dbReference>
<dbReference type="Pfam" id="PF20434">
    <property type="entry name" value="BD-FAE"/>
    <property type="match status" value="1"/>
</dbReference>